<evidence type="ECO:0008006" key="4">
    <source>
        <dbReference type="Google" id="ProtNLM"/>
    </source>
</evidence>
<sequence length="312" mass="32328">MSKRQIRKMFRLMAQGQAVQLASPMASVKKLARLAFIAQQFGYEYADVRQGAGRNNALTMLIVPDPGPQAQARAAQNWAQYPKAGDGVSLPPVVPDALELLKARINFDLTGKNAEKRMVYAGIGLSVGCVVLAVRAGGDSVAFTVAGVLWAVMMVVLGVGLVVTRKRNAKFAALLGAAGFAPVTEEGGRVRYLPPTAGYAGRPTGPYGPYAPHAGQAPQAPYPGQAPYGGQVPQAAQPPYAGQAPQAPHAGQVPYPAQAPQAPYPGQAPYGGQPPQAPGLYAQQPPVPAPGGPGNPYAAQPGPVPPQPQPPQ</sequence>
<evidence type="ECO:0000313" key="3">
    <source>
        <dbReference type="EMBL" id="WTZ09795.1"/>
    </source>
</evidence>
<gene>
    <name evidence="3" type="ORF">OG699_18450</name>
</gene>
<feature type="transmembrane region" description="Helical" evidence="2">
    <location>
        <begin position="142"/>
        <end position="163"/>
    </location>
</feature>
<dbReference type="AlphaFoldDB" id="A0AAU3HWI3"/>
<feature type="transmembrane region" description="Helical" evidence="2">
    <location>
        <begin position="118"/>
        <end position="136"/>
    </location>
</feature>
<evidence type="ECO:0000256" key="2">
    <source>
        <dbReference type="SAM" id="Phobius"/>
    </source>
</evidence>
<keyword evidence="2" id="KW-1133">Transmembrane helix</keyword>
<reference evidence="3" key="1">
    <citation type="submission" date="2022-10" db="EMBL/GenBank/DDBJ databases">
        <title>The complete genomes of actinobacterial strains from the NBC collection.</title>
        <authorList>
            <person name="Joergensen T.S."/>
            <person name="Alvarez Arevalo M."/>
            <person name="Sterndorff E.B."/>
            <person name="Faurdal D."/>
            <person name="Vuksanovic O."/>
            <person name="Mourched A.-S."/>
            <person name="Charusanti P."/>
            <person name="Shaw S."/>
            <person name="Blin K."/>
            <person name="Weber T."/>
        </authorList>
    </citation>
    <scope>NUCLEOTIDE SEQUENCE</scope>
    <source>
        <strain evidence="3">NBC_01393</strain>
    </source>
</reference>
<feature type="compositionally biased region" description="Low complexity" evidence="1">
    <location>
        <begin position="205"/>
        <end position="284"/>
    </location>
</feature>
<organism evidence="3">
    <name type="scientific">Streptomyces sp. NBC_01393</name>
    <dbReference type="NCBI Taxonomy" id="2903851"/>
    <lineage>
        <taxon>Bacteria</taxon>
        <taxon>Bacillati</taxon>
        <taxon>Actinomycetota</taxon>
        <taxon>Actinomycetes</taxon>
        <taxon>Kitasatosporales</taxon>
        <taxon>Streptomycetaceae</taxon>
        <taxon>Streptomyces</taxon>
    </lineage>
</organism>
<accession>A0AAU3HWI3</accession>
<evidence type="ECO:0000256" key="1">
    <source>
        <dbReference type="SAM" id="MobiDB-lite"/>
    </source>
</evidence>
<feature type="region of interest" description="Disordered" evidence="1">
    <location>
        <begin position="203"/>
        <end position="312"/>
    </location>
</feature>
<keyword evidence="2" id="KW-0472">Membrane</keyword>
<proteinExistence type="predicted"/>
<feature type="compositionally biased region" description="Pro residues" evidence="1">
    <location>
        <begin position="302"/>
        <end position="312"/>
    </location>
</feature>
<protein>
    <recommendedName>
        <fullName evidence="4">Integral membrane protein</fullName>
    </recommendedName>
</protein>
<keyword evidence="2" id="KW-0812">Transmembrane</keyword>
<dbReference type="EMBL" id="CP109546">
    <property type="protein sequence ID" value="WTZ09795.1"/>
    <property type="molecule type" value="Genomic_DNA"/>
</dbReference>
<name>A0AAU3HWI3_9ACTN</name>